<evidence type="ECO:0000256" key="1">
    <source>
        <dbReference type="SAM" id="MobiDB-lite"/>
    </source>
</evidence>
<protein>
    <submittedName>
        <fullName evidence="2">Uncharacterized protein</fullName>
    </submittedName>
</protein>
<dbReference type="PANTHER" id="PTHR21521">
    <property type="entry name" value="AMUN, ISOFORM A"/>
    <property type="match status" value="1"/>
</dbReference>
<gene>
    <name evidence="2" type="ORF">MKZ38_004573</name>
</gene>
<keyword evidence="3" id="KW-1185">Reference proteome</keyword>
<proteinExistence type="predicted"/>
<feature type="compositionally biased region" description="Basic and acidic residues" evidence="1">
    <location>
        <begin position="268"/>
        <end position="282"/>
    </location>
</feature>
<feature type="compositionally biased region" description="Basic residues" evidence="1">
    <location>
        <begin position="310"/>
        <end position="322"/>
    </location>
</feature>
<reference evidence="2" key="1">
    <citation type="submission" date="2022-07" db="EMBL/GenBank/DDBJ databases">
        <title>Draft genome sequence of Zalerion maritima ATCC 34329, a (micro)plastics degrading marine fungus.</title>
        <authorList>
            <person name="Paco A."/>
            <person name="Goncalves M.F.M."/>
            <person name="Rocha-Santos T.A.P."/>
            <person name="Alves A."/>
        </authorList>
    </citation>
    <scope>NUCLEOTIDE SEQUENCE</scope>
    <source>
        <strain evidence="2">ATCC 34329</strain>
    </source>
</reference>
<organism evidence="2 3">
    <name type="scientific">Zalerion maritima</name>
    <dbReference type="NCBI Taxonomy" id="339359"/>
    <lineage>
        <taxon>Eukaryota</taxon>
        <taxon>Fungi</taxon>
        <taxon>Dikarya</taxon>
        <taxon>Ascomycota</taxon>
        <taxon>Pezizomycotina</taxon>
        <taxon>Sordariomycetes</taxon>
        <taxon>Lulworthiomycetidae</taxon>
        <taxon>Lulworthiales</taxon>
        <taxon>Lulworthiaceae</taxon>
        <taxon>Zalerion</taxon>
    </lineage>
</organism>
<feature type="region of interest" description="Disordered" evidence="1">
    <location>
        <begin position="247"/>
        <end position="322"/>
    </location>
</feature>
<dbReference type="AlphaFoldDB" id="A0AAD5RY28"/>
<dbReference type="PANTHER" id="PTHR21521:SF0">
    <property type="entry name" value="AMUN, ISOFORM A"/>
    <property type="match status" value="1"/>
</dbReference>
<sequence>MSKAPALSPQTISVEQFHEALAKYPAILQAVSDQKGGRISNPFHYFPGPGLRCHHVRVHAADISTLRATAKNGQETFADLDKYRYDEIIGPMSKSKPSRTLSLDEVQKLVRWKLRHGKFRPTLMKLVSSNDPSATEDTIGRGVRLFREKKDIASALTVLCELRGIGPATASLLLAVHEPENVIFFGDEVFYWLCCNGKVQSAKYSAKEYVALHGKASEVAGRLGVTMVQIEKVAYVVMKQDEYPGVGVPDKKLRAPKASPTAPIPAETEDKKKQLLHSDKISKSKPRGNSPGTVKRKETSDNEAEDAILRRSKRRRKSNTRR</sequence>
<dbReference type="EMBL" id="JAKWBI020000026">
    <property type="protein sequence ID" value="KAJ2905706.1"/>
    <property type="molecule type" value="Genomic_DNA"/>
</dbReference>
<name>A0AAD5RY28_9PEZI</name>
<dbReference type="Proteomes" id="UP001201980">
    <property type="component" value="Unassembled WGS sequence"/>
</dbReference>
<evidence type="ECO:0000313" key="3">
    <source>
        <dbReference type="Proteomes" id="UP001201980"/>
    </source>
</evidence>
<comment type="caution">
    <text evidence="2">The sequence shown here is derived from an EMBL/GenBank/DDBJ whole genome shotgun (WGS) entry which is preliminary data.</text>
</comment>
<evidence type="ECO:0000313" key="2">
    <source>
        <dbReference type="EMBL" id="KAJ2905706.1"/>
    </source>
</evidence>
<accession>A0AAD5RY28</accession>